<dbReference type="InterPro" id="IPR032466">
    <property type="entry name" value="Metal_Hydrolase"/>
</dbReference>
<feature type="binding site" evidence="4">
    <location>
        <position position="204"/>
    </location>
    <ligand>
        <name>a divalent metal cation</name>
        <dbReference type="ChEBI" id="CHEBI:60240"/>
        <label>1</label>
    </ligand>
</feature>
<feature type="binding site" evidence="4">
    <location>
        <position position="8"/>
    </location>
    <ligand>
        <name>a divalent metal cation</name>
        <dbReference type="ChEBI" id="CHEBI:60240"/>
        <label>1</label>
    </ligand>
</feature>
<evidence type="ECO:0000313" key="5">
    <source>
        <dbReference type="EMBL" id="MBB6166894.1"/>
    </source>
</evidence>
<keyword evidence="6" id="KW-1185">Reference proteome</keyword>
<dbReference type="InterPro" id="IPR018228">
    <property type="entry name" value="DNase_TatD-rel_CS"/>
</dbReference>
<reference evidence="5 6" key="1">
    <citation type="submission" date="2020-08" db="EMBL/GenBank/DDBJ databases">
        <title>Genomic Encyclopedia of Type Strains, Phase IV (KMG-IV): sequencing the most valuable type-strain genomes for metagenomic binning, comparative biology and taxonomic classification.</title>
        <authorList>
            <person name="Goeker M."/>
        </authorList>
    </citation>
    <scope>NUCLEOTIDE SEQUENCE [LARGE SCALE GENOMIC DNA]</scope>
    <source>
        <strain evidence="5 6">DSM 101465</strain>
    </source>
</reference>
<dbReference type="SUPFAM" id="SSF51556">
    <property type="entry name" value="Metallo-dependent hydrolases"/>
    <property type="match status" value="1"/>
</dbReference>
<evidence type="ECO:0000256" key="2">
    <source>
        <dbReference type="ARBA" id="ARBA00022723"/>
    </source>
</evidence>
<dbReference type="Pfam" id="PF01026">
    <property type="entry name" value="TatD_DNase"/>
    <property type="match status" value="1"/>
</dbReference>
<feature type="binding site" evidence="4">
    <location>
        <position position="128"/>
    </location>
    <ligand>
        <name>a divalent metal cation</name>
        <dbReference type="ChEBI" id="CHEBI:60240"/>
        <label>2</label>
    </ligand>
</feature>
<dbReference type="InterPro" id="IPR001130">
    <property type="entry name" value="TatD-like"/>
</dbReference>
<dbReference type="PANTHER" id="PTHR46124:SF2">
    <property type="entry name" value="D-AMINOACYL-TRNA DEACYLASE"/>
    <property type="match status" value="1"/>
</dbReference>
<organism evidence="5 6">
    <name type="scientific">Chelatococcus composti</name>
    <dbReference type="NCBI Taxonomy" id="1743235"/>
    <lineage>
        <taxon>Bacteria</taxon>
        <taxon>Pseudomonadati</taxon>
        <taxon>Pseudomonadota</taxon>
        <taxon>Alphaproteobacteria</taxon>
        <taxon>Hyphomicrobiales</taxon>
        <taxon>Chelatococcaceae</taxon>
        <taxon>Chelatococcus</taxon>
    </lineage>
</organism>
<dbReference type="Proteomes" id="UP000588017">
    <property type="component" value="Unassembled WGS sequence"/>
</dbReference>
<dbReference type="EMBL" id="JACHEH010000001">
    <property type="protein sequence ID" value="MBB6166894.1"/>
    <property type="molecule type" value="Genomic_DNA"/>
</dbReference>
<feature type="binding site" evidence="4">
    <location>
        <position position="154"/>
    </location>
    <ligand>
        <name>a divalent metal cation</name>
        <dbReference type="ChEBI" id="CHEBI:60240"/>
        <label>2</label>
    </ligand>
</feature>
<gene>
    <name evidence="5" type="ORF">HNQ73_000502</name>
</gene>
<dbReference type="EC" id="3.1.21.-" evidence="5"/>
<keyword evidence="2 4" id="KW-0479">Metal-binding</keyword>
<evidence type="ECO:0000256" key="4">
    <source>
        <dbReference type="PIRSR" id="PIRSR005902-1"/>
    </source>
</evidence>
<dbReference type="FunFam" id="3.20.20.140:FF:000005">
    <property type="entry name" value="TatD family hydrolase"/>
    <property type="match status" value="1"/>
</dbReference>
<feature type="binding site" evidence="4">
    <location>
        <position position="92"/>
    </location>
    <ligand>
        <name>a divalent metal cation</name>
        <dbReference type="ChEBI" id="CHEBI:60240"/>
        <label>1</label>
    </ligand>
</feature>
<dbReference type="InterPro" id="IPR015991">
    <property type="entry name" value="TatD/YcfH-like"/>
</dbReference>
<sequence length="267" mass="28770">MLVDSHCHLDFPDFASELDAVVARARAAGVGHLVTISTRVRQFATYAALAERFEGVSCTVGTHPHNAGEEPDVTADELVALSRHPRCIGIGEAGLDYHYDRSPRDVQKAVFRTHIAAARETGLPLVIHARAADEDMIAILRDEMGKGAFRAVLHCFSSGPELARVGVELGLYISFSGILTFKSSQELRDIAAQVPRERLLVETDAPYLAPVPNRGKRNEPAFVVHTAKVLAELHGVTPAEMAAITTGNFRRLFTKAQLGQGAGDAAA</sequence>
<dbReference type="PROSITE" id="PS01090">
    <property type="entry name" value="TATD_2"/>
    <property type="match status" value="1"/>
</dbReference>
<name>A0A841K7P3_9HYPH</name>
<evidence type="ECO:0000256" key="3">
    <source>
        <dbReference type="ARBA" id="ARBA00022801"/>
    </source>
</evidence>
<dbReference type="PROSITE" id="PS01137">
    <property type="entry name" value="TATD_1"/>
    <property type="match status" value="1"/>
</dbReference>
<evidence type="ECO:0000256" key="1">
    <source>
        <dbReference type="ARBA" id="ARBA00009275"/>
    </source>
</evidence>
<dbReference type="GO" id="GO:0016788">
    <property type="term" value="F:hydrolase activity, acting on ester bonds"/>
    <property type="evidence" value="ECO:0007669"/>
    <property type="project" value="InterPro"/>
</dbReference>
<feature type="binding site" evidence="4">
    <location>
        <position position="6"/>
    </location>
    <ligand>
        <name>a divalent metal cation</name>
        <dbReference type="ChEBI" id="CHEBI:60240"/>
        <label>1</label>
    </ligand>
</feature>
<dbReference type="GO" id="GO:0005829">
    <property type="term" value="C:cytosol"/>
    <property type="evidence" value="ECO:0007669"/>
    <property type="project" value="TreeGrafter"/>
</dbReference>
<dbReference type="PIRSF" id="PIRSF005902">
    <property type="entry name" value="DNase_TatD"/>
    <property type="match status" value="1"/>
</dbReference>
<comment type="similarity">
    <text evidence="1">Belongs to the metallo-dependent hydrolases superfamily. TatD-type hydrolase family.</text>
</comment>
<dbReference type="NCBIfam" id="TIGR00010">
    <property type="entry name" value="YchF/TatD family DNA exonuclease"/>
    <property type="match status" value="1"/>
</dbReference>
<dbReference type="RefSeq" id="WP_183331896.1">
    <property type="nucleotide sequence ID" value="NZ_BMHX01000001.1"/>
</dbReference>
<dbReference type="AlphaFoldDB" id="A0A841K7P3"/>
<proteinExistence type="inferred from homology"/>
<accession>A0A841K7P3</accession>
<dbReference type="PANTHER" id="PTHR46124">
    <property type="entry name" value="D-AMINOACYL-TRNA DEACYLASE"/>
    <property type="match status" value="1"/>
</dbReference>
<protein>
    <submittedName>
        <fullName evidence="5">TatD DNase family protein</fullName>
        <ecNumber evidence="5">3.1.21.-</ecNumber>
    </submittedName>
</protein>
<dbReference type="CDD" id="cd01310">
    <property type="entry name" value="TatD_DNAse"/>
    <property type="match status" value="1"/>
</dbReference>
<dbReference type="GO" id="GO:0046872">
    <property type="term" value="F:metal ion binding"/>
    <property type="evidence" value="ECO:0007669"/>
    <property type="project" value="UniProtKB-KW"/>
</dbReference>
<evidence type="ECO:0000313" key="6">
    <source>
        <dbReference type="Proteomes" id="UP000588017"/>
    </source>
</evidence>
<dbReference type="Gene3D" id="3.20.20.140">
    <property type="entry name" value="Metal-dependent hydrolases"/>
    <property type="match status" value="1"/>
</dbReference>
<keyword evidence="3 5" id="KW-0378">Hydrolase</keyword>
<dbReference type="GO" id="GO:0004536">
    <property type="term" value="F:DNA nuclease activity"/>
    <property type="evidence" value="ECO:0007669"/>
    <property type="project" value="InterPro"/>
</dbReference>
<comment type="caution">
    <text evidence="5">The sequence shown here is derived from an EMBL/GenBank/DDBJ whole genome shotgun (WGS) entry which is preliminary data.</text>
</comment>